<dbReference type="SUPFAM" id="SSF52540">
    <property type="entry name" value="P-loop containing nucleoside triphosphate hydrolases"/>
    <property type="match status" value="1"/>
</dbReference>
<feature type="compositionally biased region" description="Basic and acidic residues" evidence="4">
    <location>
        <begin position="11"/>
        <end position="23"/>
    </location>
</feature>
<dbReference type="PANTHER" id="PTHR34383">
    <property type="entry name" value="POLYPHOSPHATE:AMP PHOSPHOTRANSFERASE-RELATED"/>
    <property type="match status" value="1"/>
</dbReference>
<organism evidence="6 7">
    <name type="scientific">Alienimonas chondri</name>
    <dbReference type="NCBI Taxonomy" id="2681879"/>
    <lineage>
        <taxon>Bacteria</taxon>
        <taxon>Pseudomonadati</taxon>
        <taxon>Planctomycetota</taxon>
        <taxon>Planctomycetia</taxon>
        <taxon>Planctomycetales</taxon>
        <taxon>Planctomycetaceae</taxon>
        <taxon>Alienimonas</taxon>
    </lineage>
</organism>
<dbReference type="InterPro" id="IPR022488">
    <property type="entry name" value="PPK2-related"/>
</dbReference>
<accession>A0ABX1VGQ0</accession>
<evidence type="ECO:0000256" key="4">
    <source>
        <dbReference type="SAM" id="MobiDB-lite"/>
    </source>
</evidence>
<dbReference type="Proteomes" id="UP000609651">
    <property type="component" value="Unassembled WGS sequence"/>
</dbReference>
<dbReference type="GO" id="GO:0016740">
    <property type="term" value="F:transferase activity"/>
    <property type="evidence" value="ECO:0007669"/>
    <property type="project" value="UniProtKB-KW"/>
</dbReference>
<keyword evidence="7" id="KW-1185">Reference proteome</keyword>
<sequence length="276" mass="32258">MKIDLDRYRIRPGKRPDLGRRDSANTQGLDKQDDREKVEEQIAEYQERLRALQERLYAEGKQSLLVVLQAMDAAGKDSTVKHVLGGMNPNNVRVWSFKTPTKVELSHDFLWRVHKHAPGAGYVGVFNRSHYEDVLIVKVHGWVDKDTIERRYDHINHFEELLADGGTRVVKIMLHVSKEYQLGRFRRRLRKPEKHWKFNPADLTERALWNEYQDAFEIALKKTSTEAAPWFVIPSEERWFRNLAISQLLVKTLEEMDPQFPAPDFDPAAYPPEGIE</sequence>
<dbReference type="Gene3D" id="3.40.50.300">
    <property type="entry name" value="P-loop containing nucleotide triphosphate hydrolases"/>
    <property type="match status" value="1"/>
</dbReference>
<dbReference type="PANTHER" id="PTHR34383:SF3">
    <property type="entry name" value="POLYPHOSPHATE:AMP PHOSPHOTRANSFERASE"/>
    <property type="match status" value="1"/>
</dbReference>
<dbReference type="Pfam" id="PF03976">
    <property type="entry name" value="PPK2"/>
    <property type="match status" value="1"/>
</dbReference>
<dbReference type="EMBL" id="WTPX01000110">
    <property type="protein sequence ID" value="NNJ26959.1"/>
    <property type="molecule type" value="Genomic_DNA"/>
</dbReference>
<comment type="caution">
    <text evidence="6">The sequence shown here is derived from an EMBL/GenBank/DDBJ whole genome shotgun (WGS) entry which is preliminary data.</text>
</comment>
<feature type="domain" description="Polyphosphate kinase-2-related" evidence="5">
    <location>
        <begin position="34"/>
        <end position="259"/>
    </location>
</feature>
<comment type="similarity">
    <text evidence="1">Belongs to the polyphosphate kinase 2 (PPK2) family. Class I subfamily.</text>
</comment>
<dbReference type="InterPro" id="IPR022300">
    <property type="entry name" value="PPK2-rel_1"/>
</dbReference>
<reference evidence="6 7" key="1">
    <citation type="journal article" date="2020" name="Syst. Appl. Microbiol.">
        <title>Alienimonas chondri sp. nov., a novel planctomycete isolated from the biofilm of the red alga Chondrus crispus.</title>
        <authorList>
            <person name="Vitorino I."/>
            <person name="Albuquerque L."/>
            <person name="Wiegand S."/>
            <person name="Kallscheuer N."/>
            <person name="da Costa M.S."/>
            <person name="Lobo-da-Cunha A."/>
            <person name="Jogler C."/>
            <person name="Lage O.M."/>
        </authorList>
    </citation>
    <scope>NUCLEOTIDE SEQUENCE [LARGE SCALE GENOMIC DNA]</scope>
    <source>
        <strain evidence="6 7">LzC2</strain>
    </source>
</reference>
<dbReference type="NCBIfam" id="TIGR03709">
    <property type="entry name" value="PPK2_rel_1"/>
    <property type="match status" value="1"/>
</dbReference>
<dbReference type="RefSeq" id="WP_206678741.1">
    <property type="nucleotide sequence ID" value="NZ_WTPX01000110.1"/>
</dbReference>
<proteinExistence type="inferred from homology"/>
<evidence type="ECO:0000256" key="3">
    <source>
        <dbReference type="ARBA" id="ARBA00022777"/>
    </source>
</evidence>
<evidence type="ECO:0000259" key="5">
    <source>
        <dbReference type="Pfam" id="PF03976"/>
    </source>
</evidence>
<dbReference type="InterPro" id="IPR027417">
    <property type="entry name" value="P-loop_NTPase"/>
</dbReference>
<feature type="region of interest" description="Disordered" evidence="4">
    <location>
        <begin position="11"/>
        <end position="37"/>
    </location>
</feature>
<keyword evidence="3" id="KW-0418">Kinase</keyword>
<dbReference type="EC" id="2.7.4.-" evidence="6"/>
<protein>
    <submittedName>
        <fullName evidence="6">Polyphosphate:AMP/ADP phosphotransferase</fullName>
        <ecNumber evidence="6">2.7.4.-</ecNumber>
    </submittedName>
</protein>
<evidence type="ECO:0000313" key="7">
    <source>
        <dbReference type="Proteomes" id="UP000609651"/>
    </source>
</evidence>
<evidence type="ECO:0000256" key="2">
    <source>
        <dbReference type="ARBA" id="ARBA00022679"/>
    </source>
</evidence>
<evidence type="ECO:0000313" key="6">
    <source>
        <dbReference type="EMBL" id="NNJ26959.1"/>
    </source>
</evidence>
<name>A0ABX1VGQ0_9PLAN</name>
<keyword evidence="2 6" id="KW-0808">Transferase</keyword>
<dbReference type="PIRSF" id="PIRSF028756">
    <property type="entry name" value="PPK2_prd"/>
    <property type="match status" value="1"/>
</dbReference>
<gene>
    <name evidence="6" type="ORF">LzC2_30560</name>
</gene>
<evidence type="ECO:0000256" key="1">
    <source>
        <dbReference type="ARBA" id="ARBA00009924"/>
    </source>
</evidence>
<dbReference type="InterPro" id="IPR016898">
    <property type="entry name" value="Polyphosphate_phosphotransfera"/>
</dbReference>